<sequence length="270" mass="29176">MQPQTESGLVEDFIIPLPSLTAVTSPGIVYVSYTRESPEDYAVGSFSCTLKFVSKELDPSTGEPEEEGYEDEYQLEDVELSAGGDYIIPSYTAFDSEWKKLEDGASATETFALSAMESLKGEPGSSPCRWPRLTDCIYSGVRLDHRDTQHGAARRIAGAVVGDGAYITALGIGGRWGGQGARPKSDDLRAGAGRHTGDRCPGRERVCVQLGDRRGQRLEMTSVIINNCLSRRLPSASFTSSASGSARIPLMGCLVTCERYDPAVRVGHRP</sequence>
<dbReference type="InterPro" id="IPR037067">
    <property type="entry name" value="Coatomer_gsu_app_sf"/>
</dbReference>
<evidence type="ECO:0000259" key="1">
    <source>
        <dbReference type="Pfam" id="PF08752"/>
    </source>
</evidence>
<dbReference type="AlphaFoldDB" id="A0A166NTB0"/>
<proteinExistence type="predicted"/>
<dbReference type="PANTHER" id="PTHR10261">
    <property type="entry name" value="COATOMER SUBUNIT GAMMA"/>
    <property type="match status" value="1"/>
</dbReference>
<feature type="domain" description="Coatomer gamma subunit appendage Ig-like subdomain" evidence="1">
    <location>
        <begin position="2"/>
        <end position="81"/>
    </location>
</feature>
<gene>
    <name evidence="2" type="ORF">FIBSPDRAFT_388479</name>
</gene>
<dbReference type="GO" id="GO:0030126">
    <property type="term" value="C:COPI vesicle coat"/>
    <property type="evidence" value="ECO:0007669"/>
    <property type="project" value="InterPro"/>
</dbReference>
<dbReference type="Pfam" id="PF08752">
    <property type="entry name" value="COP-gamma_platf"/>
    <property type="match status" value="1"/>
</dbReference>
<dbReference type="STRING" id="436010.A0A166NTB0"/>
<dbReference type="Gene3D" id="2.60.40.1480">
    <property type="entry name" value="Coatomer, gamma subunit, appendage domain"/>
    <property type="match status" value="1"/>
</dbReference>
<evidence type="ECO:0000313" key="2">
    <source>
        <dbReference type="EMBL" id="KZP25355.1"/>
    </source>
</evidence>
<dbReference type="GO" id="GO:0006888">
    <property type="term" value="P:endoplasmic reticulum to Golgi vesicle-mediated transport"/>
    <property type="evidence" value="ECO:0007669"/>
    <property type="project" value="TreeGrafter"/>
</dbReference>
<dbReference type="PANTHER" id="PTHR10261:SF0">
    <property type="entry name" value="COATOMER SUBUNIT GAMMA-2"/>
    <property type="match status" value="1"/>
</dbReference>
<dbReference type="GO" id="GO:0009306">
    <property type="term" value="P:protein secretion"/>
    <property type="evidence" value="ECO:0007669"/>
    <property type="project" value="TreeGrafter"/>
</dbReference>
<keyword evidence="3" id="KW-1185">Reference proteome</keyword>
<reference evidence="2 3" key="1">
    <citation type="journal article" date="2016" name="Mol. Biol. Evol.">
        <title>Comparative Genomics of Early-Diverging Mushroom-Forming Fungi Provides Insights into the Origins of Lignocellulose Decay Capabilities.</title>
        <authorList>
            <person name="Nagy L.G."/>
            <person name="Riley R."/>
            <person name="Tritt A."/>
            <person name="Adam C."/>
            <person name="Daum C."/>
            <person name="Floudas D."/>
            <person name="Sun H."/>
            <person name="Yadav J.S."/>
            <person name="Pangilinan J."/>
            <person name="Larsson K.H."/>
            <person name="Matsuura K."/>
            <person name="Barry K."/>
            <person name="Labutti K."/>
            <person name="Kuo R."/>
            <person name="Ohm R.A."/>
            <person name="Bhattacharya S.S."/>
            <person name="Shirouzu T."/>
            <person name="Yoshinaga Y."/>
            <person name="Martin F.M."/>
            <person name="Grigoriev I.V."/>
            <person name="Hibbett D.S."/>
        </authorList>
    </citation>
    <scope>NUCLEOTIDE SEQUENCE [LARGE SCALE GENOMIC DNA]</scope>
    <source>
        <strain evidence="2 3">CBS 109695</strain>
    </source>
</reference>
<dbReference type="Proteomes" id="UP000076532">
    <property type="component" value="Unassembled WGS sequence"/>
</dbReference>
<dbReference type="GO" id="GO:0005198">
    <property type="term" value="F:structural molecule activity"/>
    <property type="evidence" value="ECO:0007669"/>
    <property type="project" value="InterPro"/>
</dbReference>
<dbReference type="GO" id="GO:0005783">
    <property type="term" value="C:endoplasmic reticulum"/>
    <property type="evidence" value="ECO:0007669"/>
    <property type="project" value="TreeGrafter"/>
</dbReference>
<dbReference type="InterPro" id="IPR013041">
    <property type="entry name" value="Clathrin_app_Ig-like_sf"/>
</dbReference>
<organism evidence="2 3">
    <name type="scientific">Athelia psychrophila</name>
    <dbReference type="NCBI Taxonomy" id="1759441"/>
    <lineage>
        <taxon>Eukaryota</taxon>
        <taxon>Fungi</taxon>
        <taxon>Dikarya</taxon>
        <taxon>Basidiomycota</taxon>
        <taxon>Agaricomycotina</taxon>
        <taxon>Agaricomycetes</taxon>
        <taxon>Agaricomycetidae</taxon>
        <taxon>Atheliales</taxon>
        <taxon>Atheliaceae</taxon>
        <taxon>Athelia</taxon>
    </lineage>
</organism>
<dbReference type="GO" id="GO:0006886">
    <property type="term" value="P:intracellular protein transport"/>
    <property type="evidence" value="ECO:0007669"/>
    <property type="project" value="InterPro"/>
</dbReference>
<evidence type="ECO:0000313" key="3">
    <source>
        <dbReference type="Proteomes" id="UP000076532"/>
    </source>
</evidence>
<protein>
    <recommendedName>
        <fullName evidence="1">Coatomer gamma subunit appendage Ig-like subdomain domain-containing protein</fullName>
    </recommendedName>
</protein>
<name>A0A166NTB0_9AGAM</name>
<dbReference type="InterPro" id="IPR017106">
    <property type="entry name" value="Coatomer_gsu"/>
</dbReference>
<dbReference type="InterPro" id="IPR013040">
    <property type="entry name" value="Coatomer_gsu_app_Ig-like_dom"/>
</dbReference>
<accession>A0A166NTB0</accession>
<dbReference type="SUPFAM" id="SSF49348">
    <property type="entry name" value="Clathrin adaptor appendage domain"/>
    <property type="match status" value="1"/>
</dbReference>
<dbReference type="OrthoDB" id="3261669at2759"/>
<dbReference type="EMBL" id="KV417521">
    <property type="protein sequence ID" value="KZP25355.1"/>
    <property type="molecule type" value="Genomic_DNA"/>
</dbReference>
<dbReference type="GO" id="GO:0006891">
    <property type="term" value="P:intra-Golgi vesicle-mediated transport"/>
    <property type="evidence" value="ECO:0007669"/>
    <property type="project" value="TreeGrafter"/>
</dbReference>
<dbReference type="GO" id="GO:0005793">
    <property type="term" value="C:endoplasmic reticulum-Golgi intermediate compartment"/>
    <property type="evidence" value="ECO:0007669"/>
    <property type="project" value="TreeGrafter"/>
</dbReference>
<dbReference type="GO" id="GO:0000139">
    <property type="term" value="C:Golgi membrane"/>
    <property type="evidence" value="ECO:0007669"/>
    <property type="project" value="TreeGrafter"/>
</dbReference>